<name>A0ABW8TBV1_9CLOT</name>
<dbReference type="RefSeq" id="WP_406786632.1">
    <property type="nucleotide sequence ID" value="NZ_JBJIAA010000004.1"/>
</dbReference>
<keyword evidence="2" id="KW-1185">Reference proteome</keyword>
<organism evidence="1 2">
    <name type="scientific">Clostridium neuense</name>
    <dbReference type="NCBI Taxonomy" id="1728934"/>
    <lineage>
        <taxon>Bacteria</taxon>
        <taxon>Bacillati</taxon>
        <taxon>Bacillota</taxon>
        <taxon>Clostridia</taxon>
        <taxon>Eubacteriales</taxon>
        <taxon>Clostridiaceae</taxon>
        <taxon>Clostridium</taxon>
    </lineage>
</organism>
<gene>
    <name evidence="1" type="ORF">ACJDT4_05980</name>
</gene>
<evidence type="ECO:0000313" key="2">
    <source>
        <dbReference type="Proteomes" id="UP001623592"/>
    </source>
</evidence>
<reference evidence="1 2" key="1">
    <citation type="submission" date="2024-11" db="EMBL/GenBank/DDBJ databases">
        <authorList>
            <person name="Heng Y.C."/>
            <person name="Lim A.C.H."/>
            <person name="Lee J.K.Y."/>
            <person name="Kittelmann S."/>
        </authorList>
    </citation>
    <scope>NUCLEOTIDE SEQUENCE [LARGE SCALE GENOMIC DNA]</scope>
    <source>
        <strain evidence="1 2">WILCCON 0114</strain>
    </source>
</reference>
<dbReference type="Proteomes" id="UP001623592">
    <property type="component" value="Unassembled WGS sequence"/>
</dbReference>
<accession>A0ABW8TBV1</accession>
<sequence>MIIKGGIKIAKTSSRIFKSHEYTRKELAIQINHDLTIFSATAPRYYVSRKNEFEADILMIKSFGGINLSPKDMKSMVHFYKDIIELPVLSEGYGNYDGTNLALEKMGLEFGYGMRINGEEKNLKLQTLVVML</sequence>
<dbReference type="EMBL" id="JBJIAA010000004">
    <property type="protein sequence ID" value="MFL0249966.1"/>
    <property type="molecule type" value="Genomic_DNA"/>
</dbReference>
<evidence type="ECO:0000313" key="1">
    <source>
        <dbReference type="EMBL" id="MFL0249966.1"/>
    </source>
</evidence>
<protein>
    <submittedName>
        <fullName evidence="1">Uncharacterized protein</fullName>
    </submittedName>
</protein>
<comment type="caution">
    <text evidence="1">The sequence shown here is derived from an EMBL/GenBank/DDBJ whole genome shotgun (WGS) entry which is preliminary data.</text>
</comment>
<proteinExistence type="predicted"/>